<dbReference type="STRING" id="1016849.A0A0D1WQM5"/>
<dbReference type="EMBL" id="KN846954">
    <property type="protein sequence ID" value="KIV77391.1"/>
    <property type="molecule type" value="Genomic_DNA"/>
</dbReference>
<dbReference type="Pfam" id="PF12929">
    <property type="entry name" value="Mid1"/>
    <property type="match status" value="1"/>
</dbReference>
<organism evidence="1 2">
    <name type="scientific">Exophiala sideris</name>
    <dbReference type="NCBI Taxonomy" id="1016849"/>
    <lineage>
        <taxon>Eukaryota</taxon>
        <taxon>Fungi</taxon>
        <taxon>Dikarya</taxon>
        <taxon>Ascomycota</taxon>
        <taxon>Pezizomycotina</taxon>
        <taxon>Eurotiomycetes</taxon>
        <taxon>Chaetothyriomycetidae</taxon>
        <taxon>Chaetothyriales</taxon>
        <taxon>Herpotrichiellaceae</taxon>
        <taxon>Exophiala</taxon>
    </lineage>
</organism>
<dbReference type="AlphaFoldDB" id="A0A0D1WQM5"/>
<gene>
    <name evidence="1" type="ORF">PV11_09188</name>
</gene>
<dbReference type="GO" id="GO:0005262">
    <property type="term" value="F:calcium channel activity"/>
    <property type="evidence" value="ECO:0007669"/>
    <property type="project" value="InterPro"/>
</dbReference>
<dbReference type="InterPro" id="IPR024338">
    <property type="entry name" value="MID1/Yam8"/>
</dbReference>
<evidence type="ECO:0000313" key="2">
    <source>
        <dbReference type="Proteomes" id="UP000053599"/>
    </source>
</evidence>
<dbReference type="PANTHER" id="PTHR39142:SF1">
    <property type="entry name" value="AEL197CP"/>
    <property type="match status" value="1"/>
</dbReference>
<name>A0A0D1WQM5_9EURO</name>
<protein>
    <recommendedName>
        <fullName evidence="3">FZ domain-containing protein</fullName>
    </recommendedName>
</protein>
<dbReference type="GO" id="GO:0098703">
    <property type="term" value="P:calcium ion import across plasma membrane"/>
    <property type="evidence" value="ECO:0007669"/>
    <property type="project" value="InterPro"/>
</dbReference>
<accession>A0A0D1WQM5</accession>
<evidence type="ECO:0000313" key="1">
    <source>
        <dbReference type="EMBL" id="KIV77391.1"/>
    </source>
</evidence>
<dbReference type="PANTHER" id="PTHR39142">
    <property type="entry name" value="MID1P"/>
    <property type="match status" value="1"/>
</dbReference>
<dbReference type="OrthoDB" id="5405745at2759"/>
<dbReference type="HOGENOM" id="CLU_018731_0_0_1"/>
<sequence length="631" mass="68055">MMPLLPKLTPLQSRFAASLAASVFLLLVYLSLTKPHFAYALELDPRIPSEDHNHYFIFDEDSSDISDDSIDIEQEERIAARAEAGTSALANNDAQKSNINIGETQNWVFPSEAVNGSHGATGVGLPSKKLEERDVDIEVAELRKRAGTTVYISLNTCLQPSSNTTNTTSNDAIPPQLTLYISLSDSNQTPGPGSDSSTQQTITVDSGYALFEGTADGDVYIGISAPNTTAFEGIWNYEVAASIDAPFHGLHQNSSNLYFVDGDNHAALLITNDTTEAESNSTVYQEWMNLSPPWGVFAANQNDTAILGVKNSFCGLRTYAQIAANIDGFTNQNVAKMTNRGLGGKPKEQFYITGLNASSNYWGMLAMVGNSTAHGNGVVGGGGTVWDVIDFQTKSEDNCALMYNLSFCSEVAYAVPTNPDKYPPTTGLPDLAGLYDSHAAQMYQYFNYSLQQIPCNTTSSSQYSLARNCDDCARAYKQWLCAVTIPRCEDYSNTSPYLMPRNLGQPFANGSTISASEFGVTQQLLNSVATNSSRNPIIDETIQPGPYKEVLPCQDLCWDLIQSCPAALGFACPLPGAGLEDSYGIRSNNSGLITCSYLGAAYYLSGADSISILGVRTMVLLISVAVLMNLL</sequence>
<evidence type="ECO:0008006" key="3">
    <source>
        <dbReference type="Google" id="ProtNLM"/>
    </source>
</evidence>
<proteinExistence type="predicted"/>
<dbReference type="Proteomes" id="UP000053599">
    <property type="component" value="Unassembled WGS sequence"/>
</dbReference>
<reference evidence="1 2" key="1">
    <citation type="submission" date="2015-01" db="EMBL/GenBank/DDBJ databases">
        <title>The Genome Sequence of Exophiala sideris CBS121828.</title>
        <authorList>
            <consortium name="The Broad Institute Genomics Platform"/>
            <person name="Cuomo C."/>
            <person name="de Hoog S."/>
            <person name="Gorbushina A."/>
            <person name="Stielow B."/>
            <person name="Teixiera M."/>
            <person name="Abouelleil A."/>
            <person name="Chapman S.B."/>
            <person name="Priest M."/>
            <person name="Young S.K."/>
            <person name="Wortman J."/>
            <person name="Nusbaum C."/>
            <person name="Birren B."/>
        </authorList>
    </citation>
    <scope>NUCLEOTIDE SEQUENCE [LARGE SCALE GENOMIC DNA]</scope>
    <source>
        <strain evidence="1 2">CBS 121828</strain>
    </source>
</reference>